<name>A0A392U9Q9_9FABA</name>
<dbReference type="AlphaFoldDB" id="A0A392U9Q9"/>
<dbReference type="EMBL" id="LXQA010758323">
    <property type="protein sequence ID" value="MCI69534.1"/>
    <property type="molecule type" value="Genomic_DNA"/>
</dbReference>
<organism evidence="2 3">
    <name type="scientific">Trifolium medium</name>
    <dbReference type="NCBI Taxonomy" id="97028"/>
    <lineage>
        <taxon>Eukaryota</taxon>
        <taxon>Viridiplantae</taxon>
        <taxon>Streptophyta</taxon>
        <taxon>Embryophyta</taxon>
        <taxon>Tracheophyta</taxon>
        <taxon>Spermatophyta</taxon>
        <taxon>Magnoliopsida</taxon>
        <taxon>eudicotyledons</taxon>
        <taxon>Gunneridae</taxon>
        <taxon>Pentapetalae</taxon>
        <taxon>rosids</taxon>
        <taxon>fabids</taxon>
        <taxon>Fabales</taxon>
        <taxon>Fabaceae</taxon>
        <taxon>Papilionoideae</taxon>
        <taxon>50 kb inversion clade</taxon>
        <taxon>NPAAA clade</taxon>
        <taxon>Hologalegina</taxon>
        <taxon>IRL clade</taxon>
        <taxon>Trifolieae</taxon>
        <taxon>Trifolium</taxon>
    </lineage>
</organism>
<evidence type="ECO:0000256" key="1">
    <source>
        <dbReference type="SAM" id="MobiDB-lite"/>
    </source>
</evidence>
<protein>
    <submittedName>
        <fullName evidence="2">Uncharacterized protein</fullName>
    </submittedName>
</protein>
<feature type="non-terminal residue" evidence="2">
    <location>
        <position position="46"/>
    </location>
</feature>
<accession>A0A392U9Q9</accession>
<evidence type="ECO:0000313" key="3">
    <source>
        <dbReference type="Proteomes" id="UP000265520"/>
    </source>
</evidence>
<reference evidence="2 3" key="1">
    <citation type="journal article" date="2018" name="Front. Plant Sci.">
        <title>Red Clover (Trifolium pratense) and Zigzag Clover (T. medium) - A Picture of Genomic Similarities and Differences.</title>
        <authorList>
            <person name="Dluhosova J."/>
            <person name="Istvanek J."/>
            <person name="Nedelnik J."/>
            <person name="Repkova J."/>
        </authorList>
    </citation>
    <scope>NUCLEOTIDE SEQUENCE [LARGE SCALE GENOMIC DNA]</scope>
    <source>
        <strain evidence="3">cv. 10/8</strain>
        <tissue evidence="2">Leaf</tissue>
    </source>
</reference>
<feature type="region of interest" description="Disordered" evidence="1">
    <location>
        <begin position="24"/>
        <end position="46"/>
    </location>
</feature>
<proteinExistence type="predicted"/>
<evidence type="ECO:0000313" key="2">
    <source>
        <dbReference type="EMBL" id="MCI69534.1"/>
    </source>
</evidence>
<dbReference type="Proteomes" id="UP000265520">
    <property type="component" value="Unassembled WGS sequence"/>
</dbReference>
<feature type="compositionally biased region" description="Basic and acidic residues" evidence="1">
    <location>
        <begin position="34"/>
        <end position="46"/>
    </location>
</feature>
<comment type="caution">
    <text evidence="2">The sequence shown here is derived from an EMBL/GenBank/DDBJ whole genome shotgun (WGS) entry which is preliminary data.</text>
</comment>
<keyword evidence="3" id="KW-1185">Reference proteome</keyword>
<sequence length="46" mass="5320">MASSSQPRTEVPFAGRWKDLTVKDNNQGFLPEPLDDKEKRSIWESQ</sequence>